<dbReference type="RefSeq" id="WP_150309970.1">
    <property type="nucleotide sequence ID" value="NZ_VMSO01000001.1"/>
</dbReference>
<evidence type="ECO:0000313" key="2">
    <source>
        <dbReference type="EMBL" id="KAA8502784.1"/>
    </source>
</evidence>
<dbReference type="EMBL" id="VMSO01000001">
    <property type="protein sequence ID" value="KAA8502784.1"/>
    <property type="molecule type" value="Genomic_DNA"/>
</dbReference>
<reference evidence="2" key="1">
    <citation type="submission" date="2019-07" db="EMBL/GenBank/DDBJ databases">
        <authorList>
            <person name="Wongkuna S."/>
            <person name="Scaria J."/>
        </authorList>
    </citation>
    <scope>NUCLEOTIDE SEQUENCE [LARGE SCALE GENOMIC DNA]</scope>
    <source>
        <strain evidence="2">SW178</strain>
    </source>
</reference>
<feature type="transmembrane region" description="Helical" evidence="1">
    <location>
        <begin position="366"/>
        <end position="384"/>
    </location>
</feature>
<organism evidence="2 3">
    <name type="scientific">Mediterraneibacter catenae</name>
    <dbReference type="NCBI Taxonomy" id="2594882"/>
    <lineage>
        <taxon>Bacteria</taxon>
        <taxon>Bacillati</taxon>
        <taxon>Bacillota</taxon>
        <taxon>Clostridia</taxon>
        <taxon>Lachnospirales</taxon>
        <taxon>Lachnospiraceae</taxon>
        <taxon>Mediterraneibacter</taxon>
    </lineage>
</organism>
<dbReference type="OrthoDB" id="1886007at2"/>
<keyword evidence="1" id="KW-1133">Transmembrane helix</keyword>
<sequence length="447" mass="51560">MKTVTMRNILLISFCIILFVLQDWFQQHLEVFQYADELFALLIVPMAVLRFLQKKLKISWTRERILFAIFLIVFWVSGWCGYFVWHYQPFVNTAKDSYVNIKFFLAAGASWLMFAYDDPDEAESGRLRQILWYVVNAVTTVLFVLCMADLFFGIFDADMRGGLRAVKLFYSVYTVLVGICVFLCAICLWMYEEKRKMIFIPLAMLAFIMVSTRRVKAMGALACLVLIFLVVFRNRKKKLSRKVKIFAAVVVTVAGVAALYQTISYYFLMGTESARAVLTIGAPFIAADHFPFGTGWGTYGSAFSIEPYSPVYGMYWMAGIWGISQSYSSFVSDTFWPMILGQCGYFGFAALLGALWIFIKKVFALWDYRCDFASTLFLILYLLISSTSESAFANPVAVPMAFWIGFVLASHRKDREEIRASITERRKKRIRLRRQRRMRRRANKSAE</sequence>
<gene>
    <name evidence="2" type="ORF">FNY66_00520</name>
</gene>
<keyword evidence="1" id="KW-0812">Transmembrane</keyword>
<accession>A0A5M9I0Q9</accession>
<feature type="transmembrane region" description="Helical" evidence="1">
    <location>
        <begin position="245"/>
        <end position="268"/>
    </location>
</feature>
<feature type="transmembrane region" description="Helical" evidence="1">
    <location>
        <begin position="31"/>
        <end position="52"/>
    </location>
</feature>
<feature type="transmembrane region" description="Helical" evidence="1">
    <location>
        <begin position="390"/>
        <end position="409"/>
    </location>
</feature>
<feature type="transmembrane region" description="Helical" evidence="1">
    <location>
        <begin position="167"/>
        <end position="189"/>
    </location>
</feature>
<feature type="transmembrane region" description="Helical" evidence="1">
    <location>
        <begin position="217"/>
        <end position="233"/>
    </location>
</feature>
<proteinExistence type="predicted"/>
<dbReference type="Proteomes" id="UP000322025">
    <property type="component" value="Unassembled WGS sequence"/>
</dbReference>
<feature type="transmembrane region" description="Helical" evidence="1">
    <location>
        <begin position="7"/>
        <end position="25"/>
    </location>
</feature>
<feature type="transmembrane region" description="Helical" evidence="1">
    <location>
        <begin position="64"/>
        <end position="85"/>
    </location>
</feature>
<protein>
    <recommendedName>
        <fullName evidence="4">O-antigen ligase domain-containing protein</fullName>
    </recommendedName>
</protein>
<evidence type="ECO:0008006" key="4">
    <source>
        <dbReference type="Google" id="ProtNLM"/>
    </source>
</evidence>
<evidence type="ECO:0000256" key="1">
    <source>
        <dbReference type="SAM" id="Phobius"/>
    </source>
</evidence>
<feature type="transmembrane region" description="Helical" evidence="1">
    <location>
        <begin position="335"/>
        <end position="359"/>
    </location>
</feature>
<keyword evidence="3" id="KW-1185">Reference proteome</keyword>
<keyword evidence="1" id="KW-0472">Membrane</keyword>
<comment type="caution">
    <text evidence="2">The sequence shown here is derived from an EMBL/GenBank/DDBJ whole genome shotgun (WGS) entry which is preliminary data.</text>
</comment>
<evidence type="ECO:0000313" key="3">
    <source>
        <dbReference type="Proteomes" id="UP000322025"/>
    </source>
</evidence>
<dbReference type="AlphaFoldDB" id="A0A5M9I0Q9"/>
<feature type="transmembrane region" description="Helical" evidence="1">
    <location>
        <begin position="130"/>
        <end position="155"/>
    </location>
</feature>
<name>A0A5M9I0Q9_9FIRM</name>